<dbReference type="RefSeq" id="WP_085464751.1">
    <property type="nucleotide sequence ID" value="NZ_FXBL01000004.1"/>
</dbReference>
<dbReference type="OrthoDB" id="286092at2"/>
<dbReference type="InterPro" id="IPR002716">
    <property type="entry name" value="PIN_dom"/>
</dbReference>
<dbReference type="CDD" id="cd18682">
    <property type="entry name" value="PIN_VapC-like"/>
    <property type="match status" value="1"/>
</dbReference>
<evidence type="ECO:0000313" key="2">
    <source>
        <dbReference type="EMBL" id="SMH43220.1"/>
    </source>
</evidence>
<dbReference type="InterPro" id="IPR029060">
    <property type="entry name" value="PIN-like_dom_sf"/>
</dbReference>
<dbReference type="Gene3D" id="3.40.50.1010">
    <property type="entry name" value="5'-nuclease"/>
    <property type="match status" value="1"/>
</dbReference>
<dbReference type="SUPFAM" id="SSF88723">
    <property type="entry name" value="PIN domain-like"/>
    <property type="match status" value="1"/>
</dbReference>
<keyword evidence="3" id="KW-1185">Reference proteome</keyword>
<feature type="domain" description="PIN" evidence="1">
    <location>
        <begin position="3"/>
        <end position="117"/>
    </location>
</feature>
<name>A0A1X7NZH4_9HYPH</name>
<organism evidence="2 3">
    <name type="scientific">Mesorhizobium australicum</name>
    <dbReference type="NCBI Taxonomy" id="536018"/>
    <lineage>
        <taxon>Bacteria</taxon>
        <taxon>Pseudomonadati</taxon>
        <taxon>Pseudomonadota</taxon>
        <taxon>Alphaproteobacteria</taxon>
        <taxon>Hyphomicrobiales</taxon>
        <taxon>Phyllobacteriaceae</taxon>
        <taxon>Mesorhizobium</taxon>
    </lineage>
</organism>
<dbReference type="Proteomes" id="UP000193083">
    <property type="component" value="Unassembled WGS sequence"/>
</dbReference>
<protein>
    <submittedName>
        <fullName evidence="2">PIN domain nuclease, a component of toxin-antitoxin system (PIN domain)</fullName>
    </submittedName>
</protein>
<gene>
    <name evidence="2" type="ORF">SAMN02982922_2854</name>
</gene>
<accession>A0A1X7NZH4</accession>
<dbReference type="AlphaFoldDB" id="A0A1X7NZH4"/>
<evidence type="ECO:0000259" key="1">
    <source>
        <dbReference type="Pfam" id="PF01850"/>
    </source>
</evidence>
<dbReference type="EMBL" id="FXBL01000004">
    <property type="protein sequence ID" value="SMH43220.1"/>
    <property type="molecule type" value="Genomic_DNA"/>
</dbReference>
<reference evidence="2 3" key="1">
    <citation type="submission" date="2017-04" db="EMBL/GenBank/DDBJ databases">
        <authorList>
            <person name="Afonso C.L."/>
            <person name="Miller P.J."/>
            <person name="Scott M.A."/>
            <person name="Spackman E."/>
            <person name="Goraichik I."/>
            <person name="Dimitrov K.M."/>
            <person name="Suarez D.L."/>
            <person name="Swayne D.E."/>
        </authorList>
    </citation>
    <scope>NUCLEOTIDE SEQUENCE [LARGE SCALE GENOMIC DNA]</scope>
    <source>
        <strain evidence="2 3">B5P</strain>
    </source>
</reference>
<dbReference type="Pfam" id="PF01850">
    <property type="entry name" value="PIN"/>
    <property type="match status" value="1"/>
</dbReference>
<evidence type="ECO:0000313" key="3">
    <source>
        <dbReference type="Proteomes" id="UP000193083"/>
    </source>
</evidence>
<proteinExistence type="predicted"/>
<sequence length="126" mass="13403">MKYVLDASAVLALLNGEAGAEHVIDKLTDAGMSTVNAIEVSSKLIDKGMTPELAWEALDLLEIPLHDLDVALARAAAALRNPTKSRGLSLADRACLALADREGAPALTADRNWADLDLPCPVEFIR</sequence>